<gene>
    <name evidence="1" type="ORF">ROZALSC1DRAFT_31180</name>
</gene>
<reference evidence="2" key="1">
    <citation type="journal article" date="2018" name="Nat. Microbiol.">
        <title>Leveraging single-cell genomics to expand the fungal tree of life.</title>
        <authorList>
            <person name="Ahrendt S.R."/>
            <person name="Quandt C.A."/>
            <person name="Ciobanu D."/>
            <person name="Clum A."/>
            <person name="Salamov A."/>
            <person name="Andreopoulos B."/>
            <person name="Cheng J.F."/>
            <person name="Woyke T."/>
            <person name="Pelin A."/>
            <person name="Henrissat B."/>
            <person name="Reynolds N.K."/>
            <person name="Benny G.L."/>
            <person name="Smith M.E."/>
            <person name="James T.Y."/>
            <person name="Grigoriev I.V."/>
        </authorList>
    </citation>
    <scope>NUCLEOTIDE SEQUENCE [LARGE SCALE GENOMIC DNA]</scope>
    <source>
        <strain evidence="2">CSF55</strain>
    </source>
</reference>
<dbReference type="AlphaFoldDB" id="A0A4P9YCS0"/>
<organism evidence="1 2">
    <name type="scientific">Rozella allomycis (strain CSF55)</name>
    <dbReference type="NCBI Taxonomy" id="988480"/>
    <lineage>
        <taxon>Eukaryota</taxon>
        <taxon>Fungi</taxon>
        <taxon>Fungi incertae sedis</taxon>
        <taxon>Cryptomycota</taxon>
        <taxon>Cryptomycota incertae sedis</taxon>
        <taxon>Rozella</taxon>
    </lineage>
</organism>
<accession>A0A4P9YCS0</accession>
<dbReference type="Proteomes" id="UP000281549">
    <property type="component" value="Unassembled WGS sequence"/>
</dbReference>
<name>A0A4P9YCS0_ROZAC</name>
<proteinExistence type="predicted"/>
<evidence type="ECO:0000313" key="1">
    <source>
        <dbReference type="EMBL" id="RKP16978.1"/>
    </source>
</evidence>
<sequence>MKLIFRMSNSKRSLVAISLLKAFKLKKLRAEIEWHRKLHKCIEYATNHPTENKILVSREVNSAGSGIMLNNKTCYEVIRKDVPVKFFMDIDCQYDTVISEFRSLLNTDSVVKSLKWYVSEALHGMGIESANELVNDVIVLDASSEKKFSIHLVFQNVVFPSIEHCSAVLRWIIDKLYEQEYPMFEDDGVTITGFKKAMYINARFPLMVPLKHGDDLHFLFDRGVYNYNCNQNFRMWKSKKFEAGKPPLDVALPFTFENFKKTLITFYNAPIVSACELEKHVPMHCAAFSCQPKTVLAKWKLKLGCDGNNITGAILKYFKQRINGDVTNIWYDESPHGTGVGINISNGDMYLLDLDECAYSLKRKGHEGLMEKRFIN</sequence>
<evidence type="ECO:0000313" key="2">
    <source>
        <dbReference type="Proteomes" id="UP000281549"/>
    </source>
</evidence>
<protein>
    <submittedName>
        <fullName evidence="1">Uncharacterized protein</fullName>
    </submittedName>
</protein>
<dbReference type="EMBL" id="ML006105">
    <property type="protein sequence ID" value="RKP16978.1"/>
    <property type="molecule type" value="Genomic_DNA"/>
</dbReference>